<evidence type="ECO:0000313" key="2">
    <source>
        <dbReference type="EMBL" id="KAJ7216398.1"/>
    </source>
</evidence>
<proteinExistence type="predicted"/>
<sequence length="85" mass="9327">MLALAATDERFDKGTPLARDRPSRASAPARIAAHLQNSTDIHPLPRVLPTPRSAALPDLSRRRRTVGARDGRDTLLQEEPSFVGF</sequence>
<dbReference type="AlphaFoldDB" id="A0AAD6YIL1"/>
<protein>
    <submittedName>
        <fullName evidence="2">Uncharacterized protein</fullName>
    </submittedName>
</protein>
<reference evidence="2" key="1">
    <citation type="submission" date="2023-03" db="EMBL/GenBank/DDBJ databases">
        <title>Massive genome expansion in bonnet fungi (Mycena s.s.) driven by repeated elements and novel gene families across ecological guilds.</title>
        <authorList>
            <consortium name="Lawrence Berkeley National Laboratory"/>
            <person name="Harder C.B."/>
            <person name="Miyauchi S."/>
            <person name="Viragh M."/>
            <person name="Kuo A."/>
            <person name="Thoen E."/>
            <person name="Andreopoulos B."/>
            <person name="Lu D."/>
            <person name="Skrede I."/>
            <person name="Drula E."/>
            <person name="Henrissat B."/>
            <person name="Morin E."/>
            <person name="Kohler A."/>
            <person name="Barry K."/>
            <person name="LaButti K."/>
            <person name="Morin E."/>
            <person name="Salamov A."/>
            <person name="Lipzen A."/>
            <person name="Mereny Z."/>
            <person name="Hegedus B."/>
            <person name="Baldrian P."/>
            <person name="Stursova M."/>
            <person name="Weitz H."/>
            <person name="Taylor A."/>
            <person name="Grigoriev I.V."/>
            <person name="Nagy L.G."/>
            <person name="Martin F."/>
            <person name="Kauserud H."/>
        </authorList>
    </citation>
    <scope>NUCLEOTIDE SEQUENCE</scope>
    <source>
        <strain evidence="2">9144</strain>
    </source>
</reference>
<gene>
    <name evidence="2" type="ORF">GGX14DRAFT_561965</name>
</gene>
<feature type="region of interest" description="Disordered" evidence="1">
    <location>
        <begin position="1"/>
        <end position="85"/>
    </location>
</feature>
<evidence type="ECO:0000256" key="1">
    <source>
        <dbReference type="SAM" id="MobiDB-lite"/>
    </source>
</evidence>
<organism evidence="2 3">
    <name type="scientific">Mycena pura</name>
    <dbReference type="NCBI Taxonomy" id="153505"/>
    <lineage>
        <taxon>Eukaryota</taxon>
        <taxon>Fungi</taxon>
        <taxon>Dikarya</taxon>
        <taxon>Basidiomycota</taxon>
        <taxon>Agaricomycotina</taxon>
        <taxon>Agaricomycetes</taxon>
        <taxon>Agaricomycetidae</taxon>
        <taxon>Agaricales</taxon>
        <taxon>Marasmiineae</taxon>
        <taxon>Mycenaceae</taxon>
        <taxon>Mycena</taxon>
    </lineage>
</organism>
<comment type="caution">
    <text evidence="2">The sequence shown here is derived from an EMBL/GenBank/DDBJ whole genome shotgun (WGS) entry which is preliminary data.</text>
</comment>
<name>A0AAD6YIL1_9AGAR</name>
<dbReference type="Proteomes" id="UP001219525">
    <property type="component" value="Unassembled WGS sequence"/>
</dbReference>
<keyword evidence="3" id="KW-1185">Reference proteome</keyword>
<accession>A0AAD6YIL1</accession>
<feature type="compositionally biased region" description="Basic and acidic residues" evidence="1">
    <location>
        <begin position="7"/>
        <end position="23"/>
    </location>
</feature>
<evidence type="ECO:0000313" key="3">
    <source>
        <dbReference type="Proteomes" id="UP001219525"/>
    </source>
</evidence>
<feature type="compositionally biased region" description="Low complexity" evidence="1">
    <location>
        <begin position="24"/>
        <end position="33"/>
    </location>
</feature>
<dbReference type="EMBL" id="JARJCW010000015">
    <property type="protein sequence ID" value="KAJ7216398.1"/>
    <property type="molecule type" value="Genomic_DNA"/>
</dbReference>